<dbReference type="GO" id="GO:0014704">
    <property type="term" value="C:intercalated disc"/>
    <property type="evidence" value="ECO:0007669"/>
    <property type="project" value="TreeGrafter"/>
</dbReference>
<evidence type="ECO:0000256" key="8">
    <source>
        <dbReference type="ARBA" id="ARBA00023136"/>
    </source>
</evidence>
<evidence type="ECO:0000256" key="7">
    <source>
        <dbReference type="ARBA" id="ARBA00022989"/>
    </source>
</evidence>
<feature type="transmembrane region" description="Helical" evidence="14">
    <location>
        <begin position="242"/>
        <end position="265"/>
    </location>
</feature>
<dbReference type="EMBL" id="REGW02000002">
    <property type="protein sequence ID" value="KAE8299733.1"/>
    <property type="molecule type" value="Genomic_DNA"/>
</dbReference>
<dbReference type="GO" id="GO:0034109">
    <property type="term" value="P:homotypic cell-cell adhesion"/>
    <property type="evidence" value="ECO:0007669"/>
    <property type="project" value="TreeGrafter"/>
</dbReference>
<keyword evidence="6" id="KW-0130">Cell adhesion</keyword>
<dbReference type="Pfam" id="PF07686">
    <property type="entry name" value="V-set"/>
    <property type="match status" value="1"/>
</dbReference>
<evidence type="ECO:0000256" key="15">
    <source>
        <dbReference type="SAM" id="SignalP"/>
    </source>
</evidence>
<dbReference type="InterPro" id="IPR052307">
    <property type="entry name" value="EJ_Adhesion_Regulator"/>
</dbReference>
<evidence type="ECO:0000256" key="13">
    <source>
        <dbReference type="SAM" id="MobiDB-lite"/>
    </source>
</evidence>
<accession>A0A6G0J859</accession>
<evidence type="ECO:0000256" key="10">
    <source>
        <dbReference type="ARBA" id="ARBA00023170"/>
    </source>
</evidence>
<keyword evidence="4 15" id="KW-0732">Signal</keyword>
<dbReference type="PROSITE" id="PS50835">
    <property type="entry name" value="IG_LIKE"/>
    <property type="match status" value="1"/>
</dbReference>
<organism evidence="17 18">
    <name type="scientific">Larimichthys crocea</name>
    <name type="common">Large yellow croaker</name>
    <name type="synonym">Pseudosciaena crocea</name>
    <dbReference type="NCBI Taxonomy" id="215358"/>
    <lineage>
        <taxon>Eukaryota</taxon>
        <taxon>Metazoa</taxon>
        <taxon>Chordata</taxon>
        <taxon>Craniata</taxon>
        <taxon>Vertebrata</taxon>
        <taxon>Euteleostomi</taxon>
        <taxon>Actinopterygii</taxon>
        <taxon>Neopterygii</taxon>
        <taxon>Teleostei</taxon>
        <taxon>Neoteleostei</taxon>
        <taxon>Acanthomorphata</taxon>
        <taxon>Eupercaria</taxon>
        <taxon>Sciaenidae</taxon>
        <taxon>Larimichthys</taxon>
    </lineage>
</organism>
<evidence type="ECO:0000313" key="17">
    <source>
        <dbReference type="EMBL" id="KAE8299733.1"/>
    </source>
</evidence>
<evidence type="ECO:0000256" key="3">
    <source>
        <dbReference type="ARBA" id="ARBA00022692"/>
    </source>
</evidence>
<dbReference type="GO" id="GO:0005923">
    <property type="term" value="C:bicellular tight junction"/>
    <property type="evidence" value="ECO:0007669"/>
    <property type="project" value="TreeGrafter"/>
</dbReference>
<evidence type="ECO:0000256" key="9">
    <source>
        <dbReference type="ARBA" id="ARBA00023157"/>
    </source>
</evidence>
<dbReference type="AlphaFoldDB" id="A0A6G0J859"/>
<reference evidence="17 18" key="1">
    <citation type="submission" date="2019-07" db="EMBL/GenBank/DDBJ databases">
        <title>Chromosome genome assembly for large yellow croaker.</title>
        <authorList>
            <person name="Xiao S."/>
        </authorList>
    </citation>
    <scope>NUCLEOTIDE SEQUENCE [LARGE SCALE GENOMIC DNA]</scope>
    <source>
        <strain evidence="17">JMULYC20181020</strain>
        <tissue evidence="17">Muscle</tissue>
    </source>
</reference>
<dbReference type="SUPFAM" id="SSF48726">
    <property type="entry name" value="Immunoglobulin"/>
    <property type="match status" value="2"/>
</dbReference>
<feature type="region of interest" description="Disordered" evidence="13">
    <location>
        <begin position="375"/>
        <end position="450"/>
    </location>
</feature>
<comment type="subcellular location">
    <subcellularLocation>
        <location evidence="1">Cell membrane</location>
        <topology evidence="1">Single-pass type I membrane protein</topology>
    </subcellularLocation>
</comment>
<keyword evidence="8 14" id="KW-0472">Membrane</keyword>
<feature type="chain" id="PRO_5026032946" evidence="15">
    <location>
        <begin position="23"/>
        <end position="491"/>
    </location>
</feature>
<dbReference type="GO" id="GO:0016323">
    <property type="term" value="C:basolateral plasma membrane"/>
    <property type="evidence" value="ECO:0007669"/>
    <property type="project" value="TreeGrafter"/>
</dbReference>
<evidence type="ECO:0000256" key="11">
    <source>
        <dbReference type="ARBA" id="ARBA00023180"/>
    </source>
</evidence>
<dbReference type="Proteomes" id="UP000424527">
    <property type="component" value="Unassembled WGS sequence"/>
</dbReference>
<evidence type="ECO:0000256" key="12">
    <source>
        <dbReference type="ARBA" id="ARBA00023319"/>
    </source>
</evidence>
<keyword evidence="18" id="KW-1185">Reference proteome</keyword>
<keyword evidence="7 14" id="KW-1133">Transmembrane helix</keyword>
<dbReference type="Gene3D" id="2.60.40.10">
    <property type="entry name" value="Immunoglobulins"/>
    <property type="match status" value="2"/>
</dbReference>
<evidence type="ECO:0000256" key="5">
    <source>
        <dbReference type="ARBA" id="ARBA00022737"/>
    </source>
</evidence>
<dbReference type="GO" id="GO:0050839">
    <property type="term" value="F:cell adhesion molecule binding"/>
    <property type="evidence" value="ECO:0007669"/>
    <property type="project" value="TreeGrafter"/>
</dbReference>
<keyword evidence="3 14" id="KW-0812">Transmembrane</keyword>
<dbReference type="InterPro" id="IPR013106">
    <property type="entry name" value="Ig_V-set"/>
</dbReference>
<keyword evidence="2" id="KW-1003">Cell membrane</keyword>
<evidence type="ECO:0000313" key="18">
    <source>
        <dbReference type="Proteomes" id="UP000424527"/>
    </source>
</evidence>
<evidence type="ECO:0000256" key="4">
    <source>
        <dbReference type="ARBA" id="ARBA00022729"/>
    </source>
</evidence>
<keyword evidence="5" id="KW-0677">Repeat</keyword>
<protein>
    <submittedName>
        <fullName evidence="17">Coxsackievirus and adenovirus receptor-like protein</fullName>
    </submittedName>
</protein>
<keyword evidence="12" id="KW-0393">Immunoglobulin domain</keyword>
<dbReference type="SMART" id="SM00409">
    <property type="entry name" value="IG"/>
    <property type="match status" value="2"/>
</dbReference>
<dbReference type="PANTHER" id="PTHR44468">
    <property type="entry name" value="COXSACKIEVIRUS AND ADENOVIRUS RECEPTOR-RELATED"/>
    <property type="match status" value="1"/>
</dbReference>
<dbReference type="InterPro" id="IPR013783">
    <property type="entry name" value="Ig-like_fold"/>
</dbReference>
<dbReference type="InterPro" id="IPR003599">
    <property type="entry name" value="Ig_sub"/>
</dbReference>
<comment type="caution">
    <text evidence="17">The sequence shown here is derived from an EMBL/GenBank/DDBJ whole genome shotgun (WGS) entry which is preliminary data.</text>
</comment>
<evidence type="ECO:0000256" key="6">
    <source>
        <dbReference type="ARBA" id="ARBA00022889"/>
    </source>
</evidence>
<feature type="domain" description="Ig-like" evidence="16">
    <location>
        <begin position="143"/>
        <end position="234"/>
    </location>
</feature>
<evidence type="ECO:0000256" key="2">
    <source>
        <dbReference type="ARBA" id="ARBA00022475"/>
    </source>
</evidence>
<dbReference type="PANTHER" id="PTHR44468:SF3">
    <property type="entry name" value="COXSACKIEVIRUS AND ADENOVIRUS RECEPTOR"/>
    <property type="match status" value="1"/>
</dbReference>
<dbReference type="InterPro" id="IPR036179">
    <property type="entry name" value="Ig-like_dom_sf"/>
</dbReference>
<keyword evidence="10 17" id="KW-0675">Receptor</keyword>
<keyword evidence="9" id="KW-1015">Disulfide bond</keyword>
<feature type="signal peptide" evidence="15">
    <location>
        <begin position="1"/>
        <end position="22"/>
    </location>
</feature>
<evidence type="ECO:0000256" key="1">
    <source>
        <dbReference type="ARBA" id="ARBA00004251"/>
    </source>
</evidence>
<name>A0A6G0J859_LARCR</name>
<proteinExistence type="predicted"/>
<sequence>MDLSIGRFCCVLLSLFAGLASGLEITTTGPTSIEKACGQSVKLDCQFSLAPEDSGPLFIEWNLLASDRQKEDNVLILYAGDRAYEDYYAPMEGRIHFSSAFPKHGDASINLTELKLSDSGTYHVRVKKVPGVDDRKFLLKVMPKPSKPRCYAEGPTHEGKDIVLKCLSMESTNTLLYSWERTSDNKLLPASAVMDPVGGTLNVREASTSASGTYLCTVRNRVATEQCVLYLNVTPPPNTGRIIAGAITAVLLILIIIAILLFCYWRARHRKKYEKETSNEIIEDAPPPKRRISTVSSFNVGSQHSSLGSMSNLYKYNRMKPQPIYMAMKPESEYMAMKPESEYMAMKPESEYMAMKPESEYMAMKPESEYVVMKPQHAKIPPSEEFERHGTSRTWTESDASSQPSKGGSSHVKTKPIKRSHAEEDQESDASSQPRKDSSRKKRKMWTKEEVQAVEQKLMNNIKTGKVPGKSQCVDCIRAFPEALKAVVKYT</sequence>
<gene>
    <name evidence="17" type="ORF">D5F01_LYC02148</name>
</gene>
<feature type="compositionally biased region" description="Polar residues" evidence="13">
    <location>
        <begin position="392"/>
        <end position="408"/>
    </location>
</feature>
<keyword evidence="11" id="KW-0325">Glycoprotein</keyword>
<evidence type="ECO:0000259" key="16">
    <source>
        <dbReference type="PROSITE" id="PS50835"/>
    </source>
</evidence>
<evidence type="ECO:0000256" key="14">
    <source>
        <dbReference type="SAM" id="Phobius"/>
    </source>
</evidence>
<dbReference type="InterPro" id="IPR007110">
    <property type="entry name" value="Ig-like_dom"/>
</dbReference>